<evidence type="ECO:0000256" key="3">
    <source>
        <dbReference type="ARBA" id="ARBA00022527"/>
    </source>
</evidence>
<organism evidence="14">
    <name type="scientific">Pinguiococcus pyrenoidosus</name>
    <dbReference type="NCBI Taxonomy" id="172671"/>
    <lineage>
        <taxon>Eukaryota</taxon>
        <taxon>Sar</taxon>
        <taxon>Stramenopiles</taxon>
        <taxon>Ochrophyta</taxon>
        <taxon>Pinguiophyceae</taxon>
        <taxon>Pinguiochrysidales</taxon>
        <taxon>Pinguiochrysidaceae</taxon>
        <taxon>Pinguiococcus</taxon>
    </lineage>
</organism>
<evidence type="ECO:0000256" key="11">
    <source>
        <dbReference type="PROSITE-ProRule" id="PRU10141"/>
    </source>
</evidence>
<feature type="compositionally biased region" description="Basic and acidic residues" evidence="12">
    <location>
        <begin position="408"/>
        <end position="424"/>
    </location>
</feature>
<feature type="compositionally biased region" description="Acidic residues" evidence="12">
    <location>
        <begin position="315"/>
        <end position="327"/>
    </location>
</feature>
<keyword evidence="6" id="KW-0418">Kinase</keyword>
<dbReference type="SMART" id="SM00220">
    <property type="entry name" value="S_TKc"/>
    <property type="match status" value="1"/>
</dbReference>
<dbReference type="InterPro" id="IPR017441">
    <property type="entry name" value="Protein_kinase_ATP_BS"/>
</dbReference>
<dbReference type="PROSITE" id="PS00108">
    <property type="entry name" value="PROTEIN_KINASE_ST"/>
    <property type="match status" value="1"/>
</dbReference>
<dbReference type="FunFam" id="1.10.510.10:FF:000159">
    <property type="entry name" value="Casein kinase I hhp1"/>
    <property type="match status" value="1"/>
</dbReference>
<keyword evidence="4" id="KW-0808">Transferase</keyword>
<feature type="compositionally biased region" description="Basic and acidic residues" evidence="12">
    <location>
        <begin position="349"/>
        <end position="396"/>
    </location>
</feature>
<evidence type="ECO:0000256" key="10">
    <source>
        <dbReference type="ARBA" id="ARBA00048679"/>
    </source>
</evidence>
<comment type="catalytic activity">
    <reaction evidence="10">
        <text>L-seryl-[protein] + ATP = O-phospho-L-seryl-[protein] + ADP + H(+)</text>
        <dbReference type="Rhea" id="RHEA:17989"/>
        <dbReference type="Rhea" id="RHEA-COMP:9863"/>
        <dbReference type="Rhea" id="RHEA-COMP:11604"/>
        <dbReference type="ChEBI" id="CHEBI:15378"/>
        <dbReference type="ChEBI" id="CHEBI:29999"/>
        <dbReference type="ChEBI" id="CHEBI:30616"/>
        <dbReference type="ChEBI" id="CHEBI:83421"/>
        <dbReference type="ChEBI" id="CHEBI:456216"/>
        <dbReference type="EC" id="2.7.11.1"/>
    </reaction>
</comment>
<evidence type="ECO:0000256" key="12">
    <source>
        <dbReference type="SAM" id="MobiDB-lite"/>
    </source>
</evidence>
<dbReference type="InterPro" id="IPR011009">
    <property type="entry name" value="Kinase-like_dom_sf"/>
</dbReference>
<name>A0A7R9YGN6_9STRA</name>
<feature type="binding site" evidence="11">
    <location>
        <position position="38"/>
    </location>
    <ligand>
        <name>ATP</name>
        <dbReference type="ChEBI" id="CHEBI:30616"/>
    </ligand>
</feature>
<dbReference type="InterPro" id="IPR050235">
    <property type="entry name" value="CK1_Ser-Thr_kinase"/>
</dbReference>
<dbReference type="EMBL" id="HBEA01019953">
    <property type="protein sequence ID" value="CAD8265667.1"/>
    <property type="molecule type" value="Transcribed_RNA"/>
</dbReference>
<keyword evidence="5 11" id="KW-0547">Nucleotide-binding</keyword>
<evidence type="ECO:0000256" key="7">
    <source>
        <dbReference type="ARBA" id="ARBA00022840"/>
    </source>
</evidence>
<dbReference type="SUPFAM" id="SSF56112">
    <property type="entry name" value="Protein kinase-like (PK-like)"/>
    <property type="match status" value="1"/>
</dbReference>
<evidence type="ECO:0000256" key="9">
    <source>
        <dbReference type="ARBA" id="ARBA00047899"/>
    </source>
</evidence>
<feature type="domain" description="Protein kinase" evidence="13">
    <location>
        <begin position="9"/>
        <end position="278"/>
    </location>
</feature>
<feature type="region of interest" description="Disordered" evidence="12">
    <location>
        <begin position="297"/>
        <end position="476"/>
    </location>
</feature>
<evidence type="ECO:0000259" key="13">
    <source>
        <dbReference type="PROSITE" id="PS50011"/>
    </source>
</evidence>
<dbReference type="GO" id="GO:0004674">
    <property type="term" value="F:protein serine/threonine kinase activity"/>
    <property type="evidence" value="ECO:0007669"/>
    <property type="project" value="UniProtKB-KW"/>
</dbReference>
<evidence type="ECO:0000256" key="6">
    <source>
        <dbReference type="ARBA" id="ARBA00022777"/>
    </source>
</evidence>
<keyword evidence="3" id="KW-0723">Serine/threonine-protein kinase</keyword>
<dbReference type="InterPro" id="IPR008271">
    <property type="entry name" value="Ser/Thr_kinase_AS"/>
</dbReference>
<keyword evidence="7 11" id="KW-0067">ATP-binding</keyword>
<dbReference type="AlphaFoldDB" id="A0A7R9YGN6"/>
<evidence type="ECO:0000256" key="2">
    <source>
        <dbReference type="ARBA" id="ARBA00012513"/>
    </source>
</evidence>
<reference evidence="14" key="1">
    <citation type="submission" date="2021-01" db="EMBL/GenBank/DDBJ databases">
        <authorList>
            <person name="Corre E."/>
            <person name="Pelletier E."/>
            <person name="Niang G."/>
            <person name="Scheremetjew M."/>
            <person name="Finn R."/>
            <person name="Kale V."/>
            <person name="Holt S."/>
            <person name="Cochrane G."/>
            <person name="Meng A."/>
            <person name="Brown T."/>
            <person name="Cohen L."/>
        </authorList>
    </citation>
    <scope>NUCLEOTIDE SEQUENCE</scope>
    <source>
        <strain evidence="14">CCMP2078</strain>
    </source>
</reference>
<comment type="similarity">
    <text evidence="1">Belongs to the protein kinase superfamily. CK1 Ser/Thr protein kinase family. Casein kinase I subfamily.</text>
</comment>
<protein>
    <recommendedName>
        <fullName evidence="8">Casein kinase I</fullName>
        <ecNumber evidence="2">2.7.11.1</ecNumber>
    </recommendedName>
</protein>
<dbReference type="PANTHER" id="PTHR11909">
    <property type="entry name" value="CASEIN KINASE-RELATED"/>
    <property type="match status" value="1"/>
</dbReference>
<dbReference type="GO" id="GO:0005524">
    <property type="term" value="F:ATP binding"/>
    <property type="evidence" value="ECO:0007669"/>
    <property type="project" value="UniProtKB-UniRule"/>
</dbReference>
<evidence type="ECO:0000256" key="5">
    <source>
        <dbReference type="ARBA" id="ARBA00022741"/>
    </source>
</evidence>
<dbReference type="PROSITE" id="PS00107">
    <property type="entry name" value="PROTEIN_KINASE_ATP"/>
    <property type="match status" value="1"/>
</dbReference>
<comment type="catalytic activity">
    <reaction evidence="9">
        <text>L-threonyl-[protein] + ATP = O-phospho-L-threonyl-[protein] + ADP + H(+)</text>
        <dbReference type="Rhea" id="RHEA:46608"/>
        <dbReference type="Rhea" id="RHEA-COMP:11060"/>
        <dbReference type="Rhea" id="RHEA-COMP:11605"/>
        <dbReference type="ChEBI" id="CHEBI:15378"/>
        <dbReference type="ChEBI" id="CHEBI:30013"/>
        <dbReference type="ChEBI" id="CHEBI:30616"/>
        <dbReference type="ChEBI" id="CHEBI:61977"/>
        <dbReference type="ChEBI" id="CHEBI:456216"/>
        <dbReference type="EC" id="2.7.11.1"/>
    </reaction>
</comment>
<evidence type="ECO:0000256" key="8">
    <source>
        <dbReference type="ARBA" id="ARBA00023860"/>
    </source>
</evidence>
<proteinExistence type="inferred from homology"/>
<dbReference type="Pfam" id="PF00069">
    <property type="entry name" value="Pkinase"/>
    <property type="match status" value="1"/>
</dbReference>
<evidence type="ECO:0000256" key="4">
    <source>
        <dbReference type="ARBA" id="ARBA00022679"/>
    </source>
</evidence>
<dbReference type="FunFam" id="3.30.200.20:FF:000538">
    <property type="entry name" value="Putative Casein kinase I"/>
    <property type="match status" value="1"/>
</dbReference>
<dbReference type="PROSITE" id="PS50011">
    <property type="entry name" value="PROTEIN_KINASE_DOM"/>
    <property type="match status" value="1"/>
</dbReference>
<evidence type="ECO:0000256" key="1">
    <source>
        <dbReference type="ARBA" id="ARBA00005926"/>
    </source>
</evidence>
<dbReference type="InterPro" id="IPR000719">
    <property type="entry name" value="Prot_kinase_dom"/>
</dbReference>
<dbReference type="CDD" id="cd14125">
    <property type="entry name" value="STKc_CK1_delta_epsilon"/>
    <property type="match status" value="1"/>
</dbReference>
<gene>
    <name evidence="14" type="ORF">PPYR1160_LOCUS15170</name>
</gene>
<dbReference type="Gene3D" id="1.10.510.10">
    <property type="entry name" value="Transferase(Phosphotransferase) domain 1"/>
    <property type="match status" value="1"/>
</dbReference>
<feature type="compositionally biased region" description="Low complexity" evidence="12">
    <location>
        <begin position="447"/>
        <end position="458"/>
    </location>
</feature>
<accession>A0A7R9YGN6</accession>
<evidence type="ECO:0000313" key="14">
    <source>
        <dbReference type="EMBL" id="CAD8265667.1"/>
    </source>
</evidence>
<feature type="compositionally biased region" description="Basic and acidic residues" evidence="12">
    <location>
        <begin position="463"/>
        <end position="473"/>
    </location>
</feature>
<sequence>MELRVGRKYRLGRKVGSGSFGDIYLGTNLTSGEEVAIKLERVQTKHPQLIYEAKIYRILSGGMGIPNVRWYGSEGDYNVMVLDLLGPSLEDLFNYCGRRFSLKTALMIAEQLIARLEYVHTKHFIHRDVKPDNFLIGLGRRQNLIYVIDFGLAKKYRDPRTHQHIPYREGKNLTGTARYASINTHIGIEQSRRDDLESLGYVLMYFMRGTLPWQGLKATTKKQKYERIMDRKMSTSPEQLCKGFPGEFRSYFEYCRHLRFEDRPDYAYLKRLLKDLFYRKGFQNDHMFDWNVIQLQQSRGSRGSGPERRLGAPGEEGEQQQEADIAEDANGRERPVENNGDEPYAEGGRSGRDALRQNGDKYDSARGEGRNARDGHHSRVHNESSRRGDLSREAGGHRSPNRNGDGGSRSDSRLSRRSRNDSGTRRRTPAANAAAANVEEEGSAGIRNSTAGAAGSARNSRRFTNDPRFRERASNFSNVANVDNRLSTTLLQAGEDDQAGKEDVNYY</sequence>
<dbReference type="EC" id="2.7.11.1" evidence="2"/>